<dbReference type="Gene3D" id="3.40.1440.10">
    <property type="entry name" value="GIY-YIG endonuclease"/>
    <property type="match status" value="1"/>
</dbReference>
<dbReference type="Pfam" id="PF01541">
    <property type="entry name" value="GIY-YIG"/>
    <property type="match status" value="1"/>
</dbReference>
<keyword evidence="4" id="KW-1185">Reference proteome</keyword>
<organism evidence="3 4">
    <name type="scientific">Alistipes senegalensis JC50</name>
    <dbReference type="NCBI Taxonomy" id="1033732"/>
    <lineage>
        <taxon>Bacteria</taxon>
        <taxon>Pseudomonadati</taxon>
        <taxon>Bacteroidota</taxon>
        <taxon>Bacteroidia</taxon>
        <taxon>Bacteroidales</taxon>
        <taxon>Rikenellaceae</taxon>
        <taxon>Alistipes</taxon>
    </lineage>
</organism>
<dbReference type="EMBL" id="CP102252">
    <property type="protein sequence ID" value="UWN64231.1"/>
    <property type="molecule type" value="Genomic_DNA"/>
</dbReference>
<dbReference type="Proteomes" id="UP001058267">
    <property type="component" value="Chromosome"/>
</dbReference>
<dbReference type="CDD" id="cd10448">
    <property type="entry name" value="GIY-YIG_unchar_3"/>
    <property type="match status" value="1"/>
</dbReference>
<dbReference type="InterPro" id="IPR050190">
    <property type="entry name" value="UPF0213_domain"/>
</dbReference>
<comment type="similarity">
    <text evidence="1">Belongs to the UPF0213 family.</text>
</comment>
<dbReference type="InterPro" id="IPR035901">
    <property type="entry name" value="GIY-YIG_endonuc_sf"/>
</dbReference>
<dbReference type="GeneID" id="78180424"/>
<dbReference type="SUPFAM" id="SSF82771">
    <property type="entry name" value="GIY-YIG endonuclease"/>
    <property type="match status" value="1"/>
</dbReference>
<feature type="domain" description="GIY-YIG" evidence="2">
    <location>
        <begin position="2"/>
        <end position="78"/>
    </location>
</feature>
<evidence type="ECO:0000313" key="3">
    <source>
        <dbReference type="EMBL" id="UWN64231.1"/>
    </source>
</evidence>
<evidence type="ECO:0000313" key="4">
    <source>
        <dbReference type="Proteomes" id="UP001058267"/>
    </source>
</evidence>
<gene>
    <name evidence="3" type="ORF">NQ519_10720</name>
</gene>
<name>A0ABY5V3Q7_9BACT</name>
<reference evidence="3" key="1">
    <citation type="journal article" date="2022" name="Cell">
        <title>Design, construction, and in vivo augmentation of a complex gut microbiome.</title>
        <authorList>
            <person name="Cheng A.G."/>
            <person name="Ho P.Y."/>
            <person name="Aranda-Diaz A."/>
            <person name="Jain S."/>
            <person name="Yu F.B."/>
            <person name="Meng X."/>
            <person name="Wang M."/>
            <person name="Iakiviak M."/>
            <person name="Nagashima K."/>
            <person name="Zhao A."/>
            <person name="Murugkar P."/>
            <person name="Patil A."/>
            <person name="Atabakhsh K."/>
            <person name="Weakley A."/>
            <person name="Yan J."/>
            <person name="Brumbaugh A.R."/>
            <person name="Higginbottom S."/>
            <person name="Dimas A."/>
            <person name="Shiver A.L."/>
            <person name="Deutschbauer A."/>
            <person name="Neff N."/>
            <person name="Sonnenburg J.L."/>
            <person name="Huang K.C."/>
            <person name="Fischbach M.A."/>
        </authorList>
    </citation>
    <scope>NUCLEOTIDE SEQUENCE</scope>
    <source>
        <strain evidence="3">JC50</strain>
    </source>
</reference>
<evidence type="ECO:0000259" key="2">
    <source>
        <dbReference type="PROSITE" id="PS50164"/>
    </source>
</evidence>
<evidence type="ECO:0000256" key="1">
    <source>
        <dbReference type="ARBA" id="ARBA00007435"/>
    </source>
</evidence>
<protein>
    <submittedName>
        <fullName evidence="3">GIY-YIG nuclease family protein</fullName>
    </submittedName>
</protein>
<dbReference type="PROSITE" id="PS50164">
    <property type="entry name" value="GIY_YIG"/>
    <property type="match status" value="1"/>
</dbReference>
<dbReference type="RefSeq" id="WP_026076614.1">
    <property type="nucleotide sequence ID" value="NZ_CP102252.1"/>
</dbReference>
<sequence length="94" mass="11033">MESGYVYILTNKLHTVLYVGVTTCLSRRMKEHAAGLSAFTRRYNVHKLIYVEEYSVIRDAIAREKQIKSWSRKRKMELVDSRNPLWKDLSNGIV</sequence>
<dbReference type="InterPro" id="IPR000305">
    <property type="entry name" value="GIY-YIG_endonuc"/>
</dbReference>
<dbReference type="PANTHER" id="PTHR34477">
    <property type="entry name" value="UPF0213 PROTEIN YHBQ"/>
    <property type="match status" value="1"/>
</dbReference>
<accession>A0ABY5V3Q7</accession>
<dbReference type="PANTHER" id="PTHR34477:SF5">
    <property type="entry name" value="BSL5627 PROTEIN"/>
    <property type="match status" value="1"/>
</dbReference>
<proteinExistence type="inferred from homology"/>